<keyword evidence="2" id="KW-1185">Reference proteome</keyword>
<dbReference type="Proteomes" id="UP001060215">
    <property type="component" value="Chromosome 7"/>
</dbReference>
<evidence type="ECO:0000313" key="1">
    <source>
        <dbReference type="EMBL" id="KAI8006588.1"/>
    </source>
</evidence>
<dbReference type="EMBL" id="CM045764">
    <property type="protein sequence ID" value="KAI8006588.1"/>
    <property type="molecule type" value="Genomic_DNA"/>
</dbReference>
<protein>
    <submittedName>
        <fullName evidence="1">F-box/FBD/LRR-repeat protein</fullName>
    </submittedName>
</protein>
<comment type="caution">
    <text evidence="1">The sequence shown here is derived from an EMBL/GenBank/DDBJ whole genome shotgun (WGS) entry which is preliminary data.</text>
</comment>
<organism evidence="1 2">
    <name type="scientific">Camellia lanceoleosa</name>
    <dbReference type="NCBI Taxonomy" id="1840588"/>
    <lineage>
        <taxon>Eukaryota</taxon>
        <taxon>Viridiplantae</taxon>
        <taxon>Streptophyta</taxon>
        <taxon>Embryophyta</taxon>
        <taxon>Tracheophyta</taxon>
        <taxon>Spermatophyta</taxon>
        <taxon>Magnoliopsida</taxon>
        <taxon>eudicotyledons</taxon>
        <taxon>Gunneridae</taxon>
        <taxon>Pentapetalae</taxon>
        <taxon>asterids</taxon>
        <taxon>Ericales</taxon>
        <taxon>Theaceae</taxon>
        <taxon>Camellia</taxon>
    </lineage>
</organism>
<reference evidence="1 2" key="1">
    <citation type="journal article" date="2022" name="Plant J.">
        <title>Chromosome-level genome of Camellia lanceoleosa provides a valuable resource for understanding genome evolution and self-incompatibility.</title>
        <authorList>
            <person name="Gong W."/>
            <person name="Xiao S."/>
            <person name="Wang L."/>
            <person name="Liao Z."/>
            <person name="Chang Y."/>
            <person name="Mo W."/>
            <person name="Hu G."/>
            <person name="Li W."/>
            <person name="Zhao G."/>
            <person name="Zhu H."/>
            <person name="Hu X."/>
            <person name="Ji K."/>
            <person name="Xiang X."/>
            <person name="Song Q."/>
            <person name="Yuan D."/>
            <person name="Jin S."/>
            <person name="Zhang L."/>
        </authorList>
    </citation>
    <scope>NUCLEOTIDE SEQUENCE [LARGE SCALE GENOMIC DNA]</scope>
    <source>
        <strain evidence="1">SQ_2022a</strain>
    </source>
</reference>
<name>A0ACC0GZG4_9ERIC</name>
<proteinExistence type="predicted"/>
<sequence length="448" mass="51298">MDSDIGKSEDRISKLPDALLCHILSFLSTKNAVGTSILSTRWHNLWTSVPNLDFDDNEFFCEYARLSEERKIEVDSSFQYFMNRVLLLSDAPCFHKFHIKVRNPGHLDLVDTWISAAIERNVQELELRDDVETNVKLPHTIFTSKTLVVLTLWEAFLDVPGSVWLPSLKSLNLHSVKYENEDSLLKLLSGCPVLENLYMVRWILDTLQVLNISVPTLKHLTVIWYRDYFQDEDLEDLDDQGCKLVVDAPQLEHIYLSDYCTDEFLFRNLQSLSKASLFVGSSDLSFIDDGLRIYRLLSGIPNVKFLDAHFSFQTDVDDYMLPTFRNLTELKLGGGGDDSWNLKLLSDFLQCSPNLETLILEGNVLDTSDKSWNPPQEVPSCLLLHLKKIRIQKFSGKNYELRVIGYLLKNAKVLKKMTIDSQNLDDCCCGELAELPRGSKTCQLNLLL</sequence>
<evidence type="ECO:0000313" key="2">
    <source>
        <dbReference type="Proteomes" id="UP001060215"/>
    </source>
</evidence>
<gene>
    <name evidence="1" type="ORF">LOK49_LG07G03327</name>
</gene>
<accession>A0ACC0GZG4</accession>